<dbReference type="InterPro" id="IPR025997">
    <property type="entry name" value="SBP_2_dom"/>
</dbReference>
<dbReference type="GeneID" id="57961711"/>
<dbReference type="PATRIC" id="fig|999408.3.peg.4265"/>
<feature type="domain" description="Periplasmic binding protein" evidence="3">
    <location>
        <begin position="53"/>
        <end position="312"/>
    </location>
</feature>
<dbReference type="InterPro" id="IPR028082">
    <property type="entry name" value="Peripla_BP_I"/>
</dbReference>
<gene>
    <name evidence="4" type="ORF">HMPREF1090_03989</name>
</gene>
<dbReference type="Gene3D" id="3.40.50.2300">
    <property type="match status" value="2"/>
</dbReference>
<dbReference type="GO" id="GO:0030246">
    <property type="term" value="F:carbohydrate binding"/>
    <property type="evidence" value="ECO:0007669"/>
    <property type="project" value="TreeGrafter"/>
</dbReference>
<dbReference type="Proteomes" id="UP000013085">
    <property type="component" value="Unassembled WGS sequence"/>
</dbReference>
<evidence type="ECO:0000313" key="5">
    <source>
        <dbReference type="Proteomes" id="UP000013085"/>
    </source>
</evidence>
<dbReference type="PANTHER" id="PTHR30036">
    <property type="entry name" value="D-XYLOSE-BINDING PERIPLASMIC PROTEIN"/>
    <property type="match status" value="1"/>
</dbReference>
<dbReference type="HOGENOM" id="CLU_037628_3_3_9"/>
<evidence type="ECO:0000256" key="2">
    <source>
        <dbReference type="ARBA" id="ARBA00007639"/>
    </source>
</evidence>
<dbReference type="EMBL" id="AGYR01000042">
    <property type="protein sequence ID" value="ENZ11634.1"/>
    <property type="molecule type" value="Genomic_DNA"/>
</dbReference>
<dbReference type="Pfam" id="PF13407">
    <property type="entry name" value="Peripla_BP_4"/>
    <property type="match status" value="1"/>
</dbReference>
<dbReference type="PANTHER" id="PTHR30036:SF7">
    <property type="entry name" value="ABC TRANSPORTER PERIPLASMIC-BINDING PROTEIN YPHF"/>
    <property type="match status" value="1"/>
</dbReference>
<reference evidence="4 5" key="1">
    <citation type="submission" date="2013-01" db="EMBL/GenBank/DDBJ databases">
        <title>The Genome Sequence of Clostridium clostridioforme 90A8.</title>
        <authorList>
            <consortium name="The Broad Institute Genome Sequencing Platform"/>
            <person name="Earl A."/>
            <person name="Ward D."/>
            <person name="Feldgarden M."/>
            <person name="Gevers D."/>
            <person name="Courvalin P."/>
            <person name="Lambert T."/>
            <person name="Walker B."/>
            <person name="Young S.K."/>
            <person name="Zeng Q."/>
            <person name="Gargeya S."/>
            <person name="Fitzgerald M."/>
            <person name="Haas B."/>
            <person name="Abouelleil A."/>
            <person name="Alvarado L."/>
            <person name="Arachchi H.M."/>
            <person name="Berlin A.M."/>
            <person name="Chapman S.B."/>
            <person name="Dewar J."/>
            <person name="Goldberg J."/>
            <person name="Griggs A."/>
            <person name="Gujja S."/>
            <person name="Hansen M."/>
            <person name="Howarth C."/>
            <person name="Imamovic A."/>
            <person name="Larimer J."/>
            <person name="McCowan C."/>
            <person name="Murphy C."/>
            <person name="Neiman D."/>
            <person name="Pearson M."/>
            <person name="Priest M."/>
            <person name="Roberts A."/>
            <person name="Saif S."/>
            <person name="Shea T."/>
            <person name="Sisk P."/>
            <person name="Sykes S."/>
            <person name="Wortman J."/>
            <person name="Nusbaum C."/>
            <person name="Birren B."/>
        </authorList>
    </citation>
    <scope>NUCLEOTIDE SEQUENCE [LARGE SCALE GENOMIC DNA]</scope>
    <source>
        <strain evidence="4 5">90A8</strain>
    </source>
</reference>
<dbReference type="RefSeq" id="WP_002593926.1">
    <property type="nucleotide sequence ID" value="NZ_KB850981.1"/>
</dbReference>
<protein>
    <submittedName>
        <fullName evidence="4">Sugar ABC transporter substrate-binding protein</fullName>
    </submittedName>
</protein>
<evidence type="ECO:0000256" key="1">
    <source>
        <dbReference type="ARBA" id="ARBA00004196"/>
    </source>
</evidence>
<dbReference type="AlphaFoldDB" id="A0A0E2H6P0"/>
<accession>A0A0E2H6P0</accession>
<sequence length="340" mass="38440">MKNRIRLERIIVIAGILVVLFLTLVTSSYYQNVLKQVGEDGGEDGNEYRYHYVMIVEDSDMPFWKDVYESTREAAREHNALVELMGKSLSSTIEMESLMDMAIASGVDGIILEYTGGHKIDERINEADKAGIPVVTVLKDAPDTSRISFVGVNDYQLGRQYGEQIFKLVPPDKDDVEVMLLLHDRDNSSQEQIAEQINNLLVTSPDTSGRVRLIQETMRSTGKVDADETIRNIFFRKEGIPDVLVCTEAVDTEAAYQAMIDYNKVGELQLLGYYKSDQILEAVRKGNIPVTLVIDTEQMGRYCVQALEEYLQEGHANSYYSVDLQFVTKENVSQLMKHGR</sequence>
<comment type="similarity">
    <text evidence="2">Belongs to the bacterial solute-binding protein 2 family.</text>
</comment>
<evidence type="ECO:0000313" key="4">
    <source>
        <dbReference type="EMBL" id="ENZ11634.1"/>
    </source>
</evidence>
<comment type="caution">
    <text evidence="4">The sequence shown here is derived from an EMBL/GenBank/DDBJ whole genome shotgun (WGS) entry which is preliminary data.</text>
</comment>
<evidence type="ECO:0000259" key="3">
    <source>
        <dbReference type="Pfam" id="PF13407"/>
    </source>
</evidence>
<dbReference type="InterPro" id="IPR050555">
    <property type="entry name" value="Bact_Solute-Bind_Prot2"/>
</dbReference>
<name>A0A0E2H6P0_9FIRM</name>
<organism evidence="4 5">
    <name type="scientific">[Clostridium] clostridioforme 90A8</name>
    <dbReference type="NCBI Taxonomy" id="999408"/>
    <lineage>
        <taxon>Bacteria</taxon>
        <taxon>Bacillati</taxon>
        <taxon>Bacillota</taxon>
        <taxon>Clostridia</taxon>
        <taxon>Lachnospirales</taxon>
        <taxon>Lachnospiraceae</taxon>
        <taxon>Enterocloster</taxon>
    </lineage>
</organism>
<comment type="subcellular location">
    <subcellularLocation>
        <location evidence="1">Cell envelope</location>
    </subcellularLocation>
</comment>
<proteinExistence type="inferred from homology"/>
<dbReference type="GO" id="GO:0030288">
    <property type="term" value="C:outer membrane-bounded periplasmic space"/>
    <property type="evidence" value="ECO:0007669"/>
    <property type="project" value="TreeGrafter"/>
</dbReference>
<dbReference type="SUPFAM" id="SSF53822">
    <property type="entry name" value="Periplasmic binding protein-like I"/>
    <property type="match status" value="1"/>
</dbReference>